<name>A0A4C1ZKI8_EUMVA</name>
<comment type="caution">
    <text evidence="1">The sequence shown here is derived from an EMBL/GenBank/DDBJ whole genome shotgun (WGS) entry which is preliminary data.</text>
</comment>
<gene>
    <name evidence="1" type="ORF">EVAR_65520_1</name>
</gene>
<dbReference type="AlphaFoldDB" id="A0A4C1ZKI8"/>
<organism evidence="1 2">
    <name type="scientific">Eumeta variegata</name>
    <name type="common">Bagworm moth</name>
    <name type="synonym">Eumeta japonica</name>
    <dbReference type="NCBI Taxonomy" id="151549"/>
    <lineage>
        <taxon>Eukaryota</taxon>
        <taxon>Metazoa</taxon>
        <taxon>Ecdysozoa</taxon>
        <taxon>Arthropoda</taxon>
        <taxon>Hexapoda</taxon>
        <taxon>Insecta</taxon>
        <taxon>Pterygota</taxon>
        <taxon>Neoptera</taxon>
        <taxon>Endopterygota</taxon>
        <taxon>Lepidoptera</taxon>
        <taxon>Glossata</taxon>
        <taxon>Ditrysia</taxon>
        <taxon>Tineoidea</taxon>
        <taxon>Psychidae</taxon>
        <taxon>Oiketicinae</taxon>
        <taxon>Eumeta</taxon>
    </lineage>
</organism>
<accession>A0A4C1ZKI8</accession>
<evidence type="ECO:0000313" key="1">
    <source>
        <dbReference type="EMBL" id="GBP87045.1"/>
    </source>
</evidence>
<dbReference type="Proteomes" id="UP000299102">
    <property type="component" value="Unassembled WGS sequence"/>
</dbReference>
<dbReference type="OrthoDB" id="616263at2759"/>
<evidence type="ECO:0000313" key="2">
    <source>
        <dbReference type="Proteomes" id="UP000299102"/>
    </source>
</evidence>
<proteinExistence type="predicted"/>
<protein>
    <submittedName>
        <fullName evidence="1">Uncharacterized protein</fullName>
    </submittedName>
</protein>
<dbReference type="EMBL" id="BGZK01001832">
    <property type="protein sequence ID" value="GBP87045.1"/>
    <property type="molecule type" value="Genomic_DNA"/>
</dbReference>
<reference evidence="1 2" key="1">
    <citation type="journal article" date="2019" name="Commun. Biol.">
        <title>The bagworm genome reveals a unique fibroin gene that provides high tensile strength.</title>
        <authorList>
            <person name="Kono N."/>
            <person name="Nakamura H."/>
            <person name="Ohtoshi R."/>
            <person name="Tomita M."/>
            <person name="Numata K."/>
            <person name="Arakawa K."/>
        </authorList>
    </citation>
    <scope>NUCLEOTIDE SEQUENCE [LARGE SCALE GENOMIC DNA]</scope>
</reference>
<sequence length="197" mass="22114">MNTKPIKMPENRARSAYSFFFIIEELGIDQKTGLIHLKKAGCIKKHDAWTQSRFEINFKAEIQNVNERIEDLLRLFGRIQRRGVVFCCLPCRGSNHRTVGTYPLTIYIFSIKKFGLPCRLTAGRKLLTAVVTKEIATAEAGSLTSERAAFLKPNTERPNTMRVAKVNQFRSLSLIPSTDSFATVVGPLLQRPAAPCA</sequence>
<keyword evidence="2" id="KW-1185">Reference proteome</keyword>